<dbReference type="AlphaFoldDB" id="A0A5C0XMM1"/>
<dbReference type="EMBL" id="CP023154">
    <property type="protein sequence ID" value="QEK78306.1"/>
    <property type="molecule type" value="Genomic_DNA"/>
</dbReference>
<dbReference type="InterPro" id="IPR027556">
    <property type="entry name" value="Heavy_Cys_CGP"/>
</dbReference>
<dbReference type="NCBIfam" id="TIGR04289">
    <property type="entry name" value="heavy_Cys"/>
    <property type="match status" value="1"/>
</dbReference>
<dbReference type="InterPro" id="IPR027553">
    <property type="entry name" value="Heavy_Cys"/>
</dbReference>
<reference evidence="1 2" key="1">
    <citation type="submission" date="2017-08" db="EMBL/GenBank/DDBJ databases">
        <title>Resequencing and Reannotation of the genome of Pyrococcus furiosus type strain DSM3638.</title>
        <authorList>
            <person name="Reichelt R.M."/>
            <person name="Bunk B."/>
        </authorList>
    </citation>
    <scope>NUCLEOTIDE SEQUENCE [LARGE SCALE GENOMIC DNA]</scope>
    <source>
        <strain evidence="1 2">DSM 3638</strain>
    </source>
</reference>
<protein>
    <recommendedName>
        <fullName evidence="3">Eight-cysteine-cluster domain-containing protein</fullName>
    </recommendedName>
</protein>
<evidence type="ECO:0000313" key="2">
    <source>
        <dbReference type="Proteomes" id="UP000324354"/>
    </source>
</evidence>
<evidence type="ECO:0008006" key="3">
    <source>
        <dbReference type="Google" id="ProtNLM"/>
    </source>
</evidence>
<gene>
    <name evidence="1" type="ORF">PFDSM3638_03010</name>
</gene>
<dbReference type="NCBIfam" id="TIGR04292">
    <property type="entry name" value="heavy_Cys_CGP"/>
    <property type="match status" value="1"/>
</dbReference>
<dbReference type="GeneID" id="13302412"/>
<dbReference type="PROSITE" id="PS51257">
    <property type="entry name" value="PROKAR_LIPOPROTEIN"/>
    <property type="match status" value="1"/>
</dbReference>
<organism evidence="1 2">
    <name type="scientific">Pyrococcus furiosus (strain ATCC 43587 / DSM 3638 / JCM 8422 / Vc1)</name>
    <dbReference type="NCBI Taxonomy" id="186497"/>
    <lineage>
        <taxon>Archaea</taxon>
        <taxon>Methanobacteriati</taxon>
        <taxon>Methanobacteriota</taxon>
        <taxon>Thermococci</taxon>
        <taxon>Thermococcales</taxon>
        <taxon>Thermococcaceae</taxon>
        <taxon>Pyrococcus</taxon>
    </lineage>
</organism>
<dbReference type="RefSeq" id="WP_014835176.1">
    <property type="nucleotide sequence ID" value="NZ_CP023154.1"/>
</dbReference>
<accession>A0A5C0XMM1</accession>
<dbReference type="GeneID" id="41712405"/>
<evidence type="ECO:0000313" key="1">
    <source>
        <dbReference type="EMBL" id="QEK78306.1"/>
    </source>
</evidence>
<proteinExistence type="predicted"/>
<sequence>MRRVIASLGILLLLSPLALACFFPEDNYAVEVEVEKYNLNPLLSAKNVIVDDGRIVYRSHYHPKLVVIVWEEKNKLHVRVQIPTKFDVRYSGKFEGELPILELEGKAKALGWKVEENKFEKNGSVVILTPKTVECKSDLDCKAGGCSGELCGPRNESLYSPCVYREWYECIKYTQCGCYLGVCTWKPNEEFLRCLAKYNVTFKKKFIIEFEGDLGEIERFLGVKIENATKSERMSVIPEIDPSKLDAGTAIVEELKWLRKAGVVYLDDRDLKEIKEVAKWGYAGYNSRIGFYDEKWIPYSNYSQAELIKCGGVGIAFNYTLPSSPPEIQEKTCGVGVILILALSVLALRRVK</sequence>
<dbReference type="Proteomes" id="UP000324354">
    <property type="component" value="Chromosome"/>
</dbReference>
<name>A0A5C0XMM1_PYRFU</name>